<comment type="similarity">
    <text evidence="2">Belongs to the peptidase M35 family.</text>
</comment>
<dbReference type="GO" id="GO:0004222">
    <property type="term" value="F:metalloendopeptidase activity"/>
    <property type="evidence" value="ECO:0007669"/>
    <property type="project" value="InterPro"/>
</dbReference>
<evidence type="ECO:0000256" key="7">
    <source>
        <dbReference type="ARBA" id="ARBA00023049"/>
    </source>
</evidence>
<feature type="signal peptide" evidence="8">
    <location>
        <begin position="1"/>
        <end position="17"/>
    </location>
</feature>
<keyword evidence="6" id="KW-0862">Zinc</keyword>
<evidence type="ECO:0000256" key="6">
    <source>
        <dbReference type="ARBA" id="ARBA00022833"/>
    </source>
</evidence>
<dbReference type="STRING" id="1884261.A0A5C3QD28"/>
<dbReference type="SUPFAM" id="SSF55486">
    <property type="entry name" value="Metalloproteases ('zincins'), catalytic domain"/>
    <property type="match status" value="1"/>
</dbReference>
<dbReference type="InterPro" id="IPR024079">
    <property type="entry name" value="MetalloPept_cat_dom_sf"/>
</dbReference>
<dbReference type="SMART" id="SM01351">
    <property type="entry name" value="Aspzincin_M35"/>
    <property type="match status" value="1"/>
</dbReference>
<dbReference type="PANTHER" id="PTHR37016:SF3">
    <property type="entry name" value="NEUTRAL PROTEASE 2-RELATED"/>
    <property type="match status" value="1"/>
</dbReference>
<dbReference type="Proteomes" id="UP000305067">
    <property type="component" value="Unassembled WGS sequence"/>
</dbReference>
<feature type="chain" id="PRO_5022746534" description="Lysine-specific metallo-endopeptidase domain-containing protein" evidence="8">
    <location>
        <begin position="18"/>
        <end position="360"/>
    </location>
</feature>
<organism evidence="10 11">
    <name type="scientific">Pterulicium gracile</name>
    <dbReference type="NCBI Taxonomy" id="1884261"/>
    <lineage>
        <taxon>Eukaryota</taxon>
        <taxon>Fungi</taxon>
        <taxon>Dikarya</taxon>
        <taxon>Basidiomycota</taxon>
        <taxon>Agaricomycotina</taxon>
        <taxon>Agaricomycetes</taxon>
        <taxon>Agaricomycetidae</taxon>
        <taxon>Agaricales</taxon>
        <taxon>Pleurotineae</taxon>
        <taxon>Pterulaceae</taxon>
        <taxon>Pterulicium</taxon>
    </lineage>
</organism>
<reference evidence="10 11" key="1">
    <citation type="journal article" date="2019" name="Nat. Ecol. Evol.">
        <title>Megaphylogeny resolves global patterns of mushroom evolution.</title>
        <authorList>
            <person name="Varga T."/>
            <person name="Krizsan K."/>
            <person name="Foldi C."/>
            <person name="Dima B."/>
            <person name="Sanchez-Garcia M."/>
            <person name="Sanchez-Ramirez S."/>
            <person name="Szollosi G.J."/>
            <person name="Szarkandi J.G."/>
            <person name="Papp V."/>
            <person name="Albert L."/>
            <person name="Andreopoulos W."/>
            <person name="Angelini C."/>
            <person name="Antonin V."/>
            <person name="Barry K.W."/>
            <person name="Bougher N.L."/>
            <person name="Buchanan P."/>
            <person name="Buyck B."/>
            <person name="Bense V."/>
            <person name="Catcheside P."/>
            <person name="Chovatia M."/>
            <person name="Cooper J."/>
            <person name="Damon W."/>
            <person name="Desjardin D."/>
            <person name="Finy P."/>
            <person name="Geml J."/>
            <person name="Haridas S."/>
            <person name="Hughes K."/>
            <person name="Justo A."/>
            <person name="Karasinski D."/>
            <person name="Kautmanova I."/>
            <person name="Kiss B."/>
            <person name="Kocsube S."/>
            <person name="Kotiranta H."/>
            <person name="LaButti K.M."/>
            <person name="Lechner B.E."/>
            <person name="Liimatainen K."/>
            <person name="Lipzen A."/>
            <person name="Lukacs Z."/>
            <person name="Mihaltcheva S."/>
            <person name="Morgado L.N."/>
            <person name="Niskanen T."/>
            <person name="Noordeloos M.E."/>
            <person name="Ohm R.A."/>
            <person name="Ortiz-Santana B."/>
            <person name="Ovrebo C."/>
            <person name="Racz N."/>
            <person name="Riley R."/>
            <person name="Savchenko A."/>
            <person name="Shiryaev A."/>
            <person name="Soop K."/>
            <person name="Spirin V."/>
            <person name="Szebenyi C."/>
            <person name="Tomsovsky M."/>
            <person name="Tulloss R.E."/>
            <person name="Uehling J."/>
            <person name="Grigoriev I.V."/>
            <person name="Vagvolgyi C."/>
            <person name="Papp T."/>
            <person name="Martin F.M."/>
            <person name="Miettinen O."/>
            <person name="Hibbett D.S."/>
            <person name="Nagy L.G."/>
        </authorList>
    </citation>
    <scope>NUCLEOTIDE SEQUENCE [LARGE SCALE GENOMIC DNA]</scope>
    <source>
        <strain evidence="10 11">CBS 309.79</strain>
    </source>
</reference>
<evidence type="ECO:0000313" key="11">
    <source>
        <dbReference type="Proteomes" id="UP000305067"/>
    </source>
</evidence>
<protein>
    <recommendedName>
        <fullName evidence="9">Lysine-specific metallo-endopeptidase domain-containing protein</fullName>
    </recommendedName>
</protein>
<comment type="cofactor">
    <cofactor evidence="1">
        <name>Zn(2+)</name>
        <dbReference type="ChEBI" id="CHEBI:29105"/>
    </cofactor>
</comment>
<gene>
    <name evidence="10" type="ORF">BDV98DRAFT_550839</name>
</gene>
<evidence type="ECO:0000259" key="9">
    <source>
        <dbReference type="SMART" id="SM01351"/>
    </source>
</evidence>
<dbReference type="Gene3D" id="2.60.40.2970">
    <property type="match status" value="1"/>
</dbReference>
<sequence length="360" mass="38610">MFAALVILSTVISAASATKSLTVSTTVPSSLVADVNSLQVVTTIANTGDETLKLLNDPDSPLSTWATRSFDVKNADGKDAEFNGVIVRYAPEVAAKSEDASEWTLLAPGESVDVTHDVGLYYDFSKTGAGEYTFTPANRFIAVESDGSLTDIIADISSAPSASLTGNLSATRALAPENLGGSEDLRAEHASGLQKRASYRSNCSASRQSTNAGAITAGQSYATKSYNHLVANTSGSTVWTTWFGAFAANRRTLALNSFNRLRTYPNQWTYDCSCTQTSTYAYIYRNEYGVVYLCGLYWNVPNTGSGSRADTIIHEGSHFTQVLGTEDYTYGEASSKNLARSSPTQAIYNADNHAFFSVYV</sequence>
<keyword evidence="8" id="KW-0732">Signal</keyword>
<keyword evidence="7" id="KW-0482">Metalloprotease</keyword>
<evidence type="ECO:0000256" key="2">
    <source>
        <dbReference type="ARBA" id="ARBA00010279"/>
    </source>
</evidence>
<evidence type="ECO:0000256" key="8">
    <source>
        <dbReference type="SAM" id="SignalP"/>
    </source>
</evidence>
<dbReference type="Gene3D" id="3.40.390.10">
    <property type="entry name" value="Collagenase (Catalytic Domain)"/>
    <property type="match status" value="1"/>
</dbReference>
<keyword evidence="3" id="KW-0645">Protease</keyword>
<dbReference type="OrthoDB" id="412874at2759"/>
<dbReference type="PANTHER" id="PTHR37016">
    <property type="match status" value="1"/>
</dbReference>
<evidence type="ECO:0000256" key="5">
    <source>
        <dbReference type="ARBA" id="ARBA00022801"/>
    </source>
</evidence>
<dbReference type="GO" id="GO:0006508">
    <property type="term" value="P:proteolysis"/>
    <property type="evidence" value="ECO:0007669"/>
    <property type="project" value="UniProtKB-KW"/>
</dbReference>
<name>A0A5C3QD28_9AGAR</name>
<keyword evidence="4" id="KW-0479">Metal-binding</keyword>
<dbReference type="AlphaFoldDB" id="A0A5C3QD28"/>
<evidence type="ECO:0000256" key="1">
    <source>
        <dbReference type="ARBA" id="ARBA00001947"/>
    </source>
</evidence>
<keyword evidence="11" id="KW-1185">Reference proteome</keyword>
<keyword evidence="5" id="KW-0378">Hydrolase</keyword>
<evidence type="ECO:0000256" key="3">
    <source>
        <dbReference type="ARBA" id="ARBA00022670"/>
    </source>
</evidence>
<dbReference type="InterPro" id="IPR050414">
    <property type="entry name" value="Fungal_M35_metalloproteases"/>
</dbReference>
<evidence type="ECO:0000256" key="4">
    <source>
        <dbReference type="ARBA" id="ARBA00022723"/>
    </source>
</evidence>
<dbReference type="GO" id="GO:0046872">
    <property type="term" value="F:metal ion binding"/>
    <property type="evidence" value="ECO:0007669"/>
    <property type="project" value="UniProtKB-KW"/>
</dbReference>
<accession>A0A5C3QD28</accession>
<dbReference type="Pfam" id="PF14521">
    <property type="entry name" value="Aspzincin_M35"/>
    <property type="match status" value="1"/>
</dbReference>
<evidence type="ECO:0000313" key="10">
    <source>
        <dbReference type="EMBL" id="TFK99984.1"/>
    </source>
</evidence>
<dbReference type="EMBL" id="ML178831">
    <property type="protein sequence ID" value="TFK99984.1"/>
    <property type="molecule type" value="Genomic_DNA"/>
</dbReference>
<dbReference type="InterPro" id="IPR029463">
    <property type="entry name" value="Lys_MEP"/>
</dbReference>
<proteinExistence type="inferred from homology"/>
<feature type="domain" description="Lysine-specific metallo-endopeptidase" evidence="9">
    <location>
        <begin position="227"/>
        <end position="358"/>
    </location>
</feature>